<dbReference type="CDD" id="cd10719">
    <property type="entry name" value="DnaJ_zf"/>
    <property type="match status" value="1"/>
</dbReference>
<keyword evidence="3" id="KW-0479">Metal-binding</keyword>
<dbReference type="InterPro" id="IPR001305">
    <property type="entry name" value="HSP_DnaJ_Cys-rich_dom"/>
</dbReference>
<reference evidence="11" key="1">
    <citation type="submission" date="2018-05" db="EMBL/GenBank/DDBJ databases">
        <authorList>
            <person name="Lanie J.A."/>
            <person name="Ng W.-L."/>
            <person name="Kazmierczak K.M."/>
            <person name="Andrzejewski T.M."/>
            <person name="Davidsen T.M."/>
            <person name="Wayne K.J."/>
            <person name="Tettelin H."/>
            <person name="Glass J.I."/>
            <person name="Rusch D."/>
            <person name="Podicherti R."/>
            <person name="Tsui H.-C.T."/>
            <person name="Winkler M.E."/>
        </authorList>
    </citation>
    <scope>NUCLEOTIDE SEQUENCE</scope>
</reference>
<dbReference type="InterPro" id="IPR012724">
    <property type="entry name" value="DnaJ"/>
</dbReference>
<evidence type="ECO:0000313" key="11">
    <source>
        <dbReference type="EMBL" id="SVB00702.1"/>
    </source>
</evidence>
<evidence type="ECO:0000256" key="5">
    <source>
        <dbReference type="ARBA" id="ARBA00022771"/>
    </source>
</evidence>
<dbReference type="GO" id="GO:0008270">
    <property type="term" value="F:zinc ion binding"/>
    <property type="evidence" value="ECO:0007669"/>
    <property type="project" value="UniProtKB-KW"/>
</dbReference>
<protein>
    <recommendedName>
        <fullName evidence="12">J domain-containing protein</fullName>
    </recommendedName>
</protein>
<name>A0A382AHU5_9ZZZZ</name>
<dbReference type="EMBL" id="UINC01025328">
    <property type="protein sequence ID" value="SVB00702.1"/>
    <property type="molecule type" value="Genomic_DNA"/>
</dbReference>
<evidence type="ECO:0000259" key="10">
    <source>
        <dbReference type="PROSITE" id="PS51188"/>
    </source>
</evidence>
<keyword evidence="2" id="KW-0235">DNA replication</keyword>
<evidence type="ECO:0008006" key="12">
    <source>
        <dbReference type="Google" id="ProtNLM"/>
    </source>
</evidence>
<dbReference type="Pfam" id="PF01556">
    <property type="entry name" value="DnaJ_C"/>
    <property type="match status" value="1"/>
</dbReference>
<keyword evidence="8" id="KW-0143">Chaperone</keyword>
<dbReference type="GO" id="GO:0051082">
    <property type="term" value="F:unfolded protein binding"/>
    <property type="evidence" value="ECO:0007669"/>
    <property type="project" value="InterPro"/>
</dbReference>
<feature type="domain" description="J" evidence="9">
    <location>
        <begin position="3"/>
        <end position="69"/>
    </location>
</feature>
<evidence type="ECO:0000256" key="8">
    <source>
        <dbReference type="ARBA" id="ARBA00023186"/>
    </source>
</evidence>
<dbReference type="Gene3D" id="1.10.287.110">
    <property type="entry name" value="DnaJ domain"/>
    <property type="match status" value="1"/>
</dbReference>
<dbReference type="PROSITE" id="PS50076">
    <property type="entry name" value="DNAJ_2"/>
    <property type="match status" value="1"/>
</dbReference>
<dbReference type="Pfam" id="PF00226">
    <property type="entry name" value="DnaJ"/>
    <property type="match status" value="1"/>
</dbReference>
<dbReference type="PRINTS" id="PR00625">
    <property type="entry name" value="JDOMAIN"/>
</dbReference>
<dbReference type="PROSITE" id="PS51188">
    <property type="entry name" value="ZF_CR"/>
    <property type="match status" value="1"/>
</dbReference>
<sequence length="386" mass="42340">MADYYKLLGVSRNAGLDEIKKAYRKLALKYHPDKNKGGSKKNDELFKQATQAYEVLSDPDKRSVYDQYGEQGLKGSGPGSAGFSNFDFSDAIEVFMRDFGGFGNLNDAFGRRSRHPKDRPKPKGETIKLRIKLTLGEVYSGVTKKVKVAVLDPCGDCSGNGTAEGSGPVSCPKCGGSGEERQSQRTMFGQFVNIGVCSNCRGQGLVIIDPCSSCRGDGRKRIQKHVEVEVPPGVTSENFITLRGKGNVGSQNGPRGDIAVLLEVKEDERFIRDGEDLYFELPITFSQATLGAEVEIPTILESMRLTIPAGTQSGEMIRLKGEGLPQLQGPGQGDQLVRIVVWTPDQLTKEQEEIFEALRLVEEAAPEHLSREDGRSIWSRVKEVFS</sequence>
<gene>
    <name evidence="11" type="ORF">METZ01_LOCUS153556</name>
</gene>
<keyword evidence="1" id="KW-0963">Cytoplasm</keyword>
<dbReference type="FunFam" id="2.60.260.20:FF:000005">
    <property type="entry name" value="Chaperone protein dnaJ 1, mitochondrial"/>
    <property type="match status" value="1"/>
</dbReference>
<dbReference type="GO" id="GO:0005524">
    <property type="term" value="F:ATP binding"/>
    <property type="evidence" value="ECO:0007669"/>
    <property type="project" value="InterPro"/>
</dbReference>
<feature type="domain" description="CR-type" evidence="10">
    <location>
        <begin position="141"/>
        <end position="223"/>
    </location>
</feature>
<dbReference type="AlphaFoldDB" id="A0A382AHU5"/>
<dbReference type="SMART" id="SM00271">
    <property type="entry name" value="DnaJ"/>
    <property type="match status" value="1"/>
</dbReference>
<evidence type="ECO:0000256" key="3">
    <source>
        <dbReference type="ARBA" id="ARBA00022723"/>
    </source>
</evidence>
<dbReference type="Gene3D" id="2.10.230.10">
    <property type="entry name" value="Heat shock protein DnaJ, cysteine-rich domain"/>
    <property type="match status" value="1"/>
</dbReference>
<dbReference type="SUPFAM" id="SSF46565">
    <property type="entry name" value="Chaperone J-domain"/>
    <property type="match status" value="1"/>
</dbReference>
<dbReference type="HAMAP" id="MF_01152">
    <property type="entry name" value="DnaJ"/>
    <property type="match status" value="1"/>
</dbReference>
<proteinExistence type="inferred from homology"/>
<evidence type="ECO:0000259" key="9">
    <source>
        <dbReference type="PROSITE" id="PS50076"/>
    </source>
</evidence>
<dbReference type="CDD" id="cd10747">
    <property type="entry name" value="DnaJ_C"/>
    <property type="match status" value="1"/>
</dbReference>
<dbReference type="Gene3D" id="2.60.260.20">
    <property type="entry name" value="Urease metallochaperone UreE, N-terminal domain"/>
    <property type="match status" value="2"/>
</dbReference>
<dbReference type="GO" id="GO:0042026">
    <property type="term" value="P:protein refolding"/>
    <property type="evidence" value="ECO:0007669"/>
    <property type="project" value="TreeGrafter"/>
</dbReference>
<dbReference type="GO" id="GO:0005737">
    <property type="term" value="C:cytoplasm"/>
    <property type="evidence" value="ECO:0007669"/>
    <property type="project" value="TreeGrafter"/>
</dbReference>
<dbReference type="GO" id="GO:0031072">
    <property type="term" value="F:heat shock protein binding"/>
    <property type="evidence" value="ECO:0007669"/>
    <property type="project" value="InterPro"/>
</dbReference>
<dbReference type="PANTHER" id="PTHR43096:SF48">
    <property type="entry name" value="CHAPERONE PROTEIN DNAJ"/>
    <property type="match status" value="1"/>
</dbReference>
<keyword evidence="5" id="KW-0863">Zinc-finger</keyword>
<keyword evidence="6" id="KW-0862">Zinc</keyword>
<evidence type="ECO:0000256" key="1">
    <source>
        <dbReference type="ARBA" id="ARBA00022490"/>
    </source>
</evidence>
<dbReference type="InterPro" id="IPR001623">
    <property type="entry name" value="DnaJ_domain"/>
</dbReference>
<dbReference type="Pfam" id="PF00684">
    <property type="entry name" value="DnaJ_CXXCXGXG"/>
    <property type="match status" value="1"/>
</dbReference>
<dbReference type="InterPro" id="IPR002939">
    <property type="entry name" value="DnaJ_C"/>
</dbReference>
<evidence type="ECO:0000256" key="2">
    <source>
        <dbReference type="ARBA" id="ARBA00022705"/>
    </source>
</evidence>
<dbReference type="InterPro" id="IPR008971">
    <property type="entry name" value="HSP40/DnaJ_pept-bd"/>
</dbReference>
<dbReference type="PROSITE" id="PS00636">
    <property type="entry name" value="DNAJ_1"/>
    <property type="match status" value="1"/>
</dbReference>
<dbReference type="GO" id="GO:0009408">
    <property type="term" value="P:response to heat"/>
    <property type="evidence" value="ECO:0007669"/>
    <property type="project" value="InterPro"/>
</dbReference>
<dbReference type="InterPro" id="IPR018253">
    <property type="entry name" value="DnaJ_domain_CS"/>
</dbReference>
<evidence type="ECO:0000256" key="4">
    <source>
        <dbReference type="ARBA" id="ARBA00022737"/>
    </source>
</evidence>
<dbReference type="SUPFAM" id="SSF49493">
    <property type="entry name" value="HSP40/DnaJ peptide-binding domain"/>
    <property type="match status" value="2"/>
</dbReference>
<dbReference type="FunFam" id="2.10.230.10:FF:000002">
    <property type="entry name" value="Molecular chaperone DnaJ"/>
    <property type="match status" value="1"/>
</dbReference>
<dbReference type="SUPFAM" id="SSF57938">
    <property type="entry name" value="DnaJ/Hsp40 cysteine-rich domain"/>
    <property type="match status" value="1"/>
</dbReference>
<dbReference type="InterPro" id="IPR036410">
    <property type="entry name" value="HSP_DnaJ_Cys-rich_dom_sf"/>
</dbReference>
<keyword evidence="7" id="KW-0346">Stress response</keyword>
<dbReference type="CDD" id="cd06257">
    <property type="entry name" value="DnaJ"/>
    <property type="match status" value="1"/>
</dbReference>
<organism evidence="11">
    <name type="scientific">marine metagenome</name>
    <dbReference type="NCBI Taxonomy" id="408172"/>
    <lineage>
        <taxon>unclassified sequences</taxon>
        <taxon>metagenomes</taxon>
        <taxon>ecological metagenomes</taxon>
    </lineage>
</organism>
<dbReference type="NCBIfam" id="TIGR02349">
    <property type="entry name" value="DnaJ_bact"/>
    <property type="match status" value="1"/>
</dbReference>
<accession>A0A382AHU5</accession>
<dbReference type="GO" id="GO:0006260">
    <property type="term" value="P:DNA replication"/>
    <property type="evidence" value="ECO:0007669"/>
    <property type="project" value="UniProtKB-KW"/>
</dbReference>
<evidence type="ECO:0000256" key="7">
    <source>
        <dbReference type="ARBA" id="ARBA00023016"/>
    </source>
</evidence>
<evidence type="ECO:0000256" key="6">
    <source>
        <dbReference type="ARBA" id="ARBA00022833"/>
    </source>
</evidence>
<keyword evidence="4" id="KW-0677">Repeat</keyword>
<dbReference type="PANTHER" id="PTHR43096">
    <property type="entry name" value="DNAJ HOMOLOG 1, MITOCHONDRIAL-RELATED"/>
    <property type="match status" value="1"/>
</dbReference>
<dbReference type="NCBIfam" id="NF008035">
    <property type="entry name" value="PRK10767.1"/>
    <property type="match status" value="1"/>
</dbReference>
<dbReference type="InterPro" id="IPR036869">
    <property type="entry name" value="J_dom_sf"/>
</dbReference>